<dbReference type="EMBL" id="BONY01000019">
    <property type="protein sequence ID" value="GIH05497.1"/>
    <property type="molecule type" value="Genomic_DNA"/>
</dbReference>
<organism evidence="1 2">
    <name type="scientific">Rhizocola hellebori</name>
    <dbReference type="NCBI Taxonomy" id="1392758"/>
    <lineage>
        <taxon>Bacteria</taxon>
        <taxon>Bacillati</taxon>
        <taxon>Actinomycetota</taxon>
        <taxon>Actinomycetes</taxon>
        <taxon>Micromonosporales</taxon>
        <taxon>Micromonosporaceae</taxon>
        <taxon>Rhizocola</taxon>
    </lineage>
</organism>
<reference evidence="1" key="1">
    <citation type="submission" date="2021-01" db="EMBL/GenBank/DDBJ databases">
        <title>Whole genome shotgun sequence of Rhizocola hellebori NBRC 109834.</title>
        <authorList>
            <person name="Komaki H."/>
            <person name="Tamura T."/>
        </authorList>
    </citation>
    <scope>NUCLEOTIDE SEQUENCE</scope>
    <source>
        <strain evidence="1">NBRC 109834</strain>
    </source>
</reference>
<dbReference type="Proteomes" id="UP000612899">
    <property type="component" value="Unassembled WGS sequence"/>
</dbReference>
<name>A0A8J3Q963_9ACTN</name>
<keyword evidence="2" id="KW-1185">Reference proteome</keyword>
<accession>A0A8J3Q963</accession>
<gene>
    <name evidence="1" type="ORF">Rhe02_35640</name>
</gene>
<protein>
    <submittedName>
        <fullName evidence="1">Uncharacterized protein</fullName>
    </submittedName>
</protein>
<dbReference type="AlphaFoldDB" id="A0A8J3Q963"/>
<comment type="caution">
    <text evidence="1">The sequence shown here is derived from an EMBL/GenBank/DDBJ whole genome shotgun (WGS) entry which is preliminary data.</text>
</comment>
<sequence>MRTRLRTLHAAGRAFVWRAEIRHVQGEAGCHRCIRVRIWGAGRTSCAAQADLLSKSWPAPWGACATDSAYPTPSDVRAIIERALAAGWDPGIIGGTFQLTEATGWELPAFLLTDRLNDPTAADPSRRVIDAHRRKALEQDS</sequence>
<evidence type="ECO:0000313" key="1">
    <source>
        <dbReference type="EMBL" id="GIH05497.1"/>
    </source>
</evidence>
<evidence type="ECO:0000313" key="2">
    <source>
        <dbReference type="Proteomes" id="UP000612899"/>
    </source>
</evidence>
<proteinExistence type="predicted"/>